<protein>
    <recommendedName>
        <fullName evidence="2">DUF4340 domain-containing protein</fullName>
    </recommendedName>
</protein>
<accession>A0A810QIR8</accession>
<dbReference type="RefSeq" id="WP_213543482.1">
    <property type="nucleotide sequence ID" value="NZ_AP023420.1"/>
</dbReference>
<gene>
    <name evidence="3" type="ORF">MM59RIKEN_26600</name>
</gene>
<proteinExistence type="predicted"/>
<sequence>MYRVKRLYILAGVLALTCAAAVWALHQEERQEQIASSGETVLEIDPDTVRSLSWEYDGETLSFHRDGPWIYDSDEAFPVSGDSMQELLETFRSFRAAFVITQPEDLSQYGLDNPVCTIEMTTEDQTYVIQLGDYSTMDQQRYVSTGDGKVYLAVADPLDTFAAELSDFIEHDETPNWNQVTRLTVSGSVEESLFYQKDNSSSYSAIDVYFTQRGGEILPLDTDRVESYLDALKYLGLTDYVTYHATDQELSAYGLDNPELTITAEYTCENETGEAASGTFVLHISRDPQEREAAKTAEKPEDDLSEITAYARVGDSQIVYQISGEEYETLMAASYNDLRHTQVFWADFDGVSQLDIALDGLDYTITSKGDGEDRLWFYGDEELDITNLQRALEGVTAVEFTDEAAKSRQEIELTVHLDSKAFPQVQMQFYRYDGASCLAVVDGEPVSLVARSAVVDLMEAVRAIVLNETEVT</sequence>
<dbReference type="Pfam" id="PF14238">
    <property type="entry name" value="DUF4340"/>
    <property type="match status" value="1"/>
</dbReference>
<name>A0A810QIR8_9FIRM</name>
<keyword evidence="1" id="KW-0732">Signal</keyword>
<keyword evidence="4" id="KW-1185">Reference proteome</keyword>
<feature type="domain" description="DUF4340" evidence="2">
    <location>
        <begin position="69"/>
        <end position="258"/>
    </location>
</feature>
<evidence type="ECO:0000256" key="1">
    <source>
        <dbReference type="SAM" id="SignalP"/>
    </source>
</evidence>
<evidence type="ECO:0000259" key="2">
    <source>
        <dbReference type="Pfam" id="PF14238"/>
    </source>
</evidence>
<evidence type="ECO:0000313" key="4">
    <source>
        <dbReference type="Proteomes" id="UP000679848"/>
    </source>
</evidence>
<feature type="chain" id="PRO_5038468607" description="DUF4340 domain-containing protein" evidence="1">
    <location>
        <begin position="25"/>
        <end position="472"/>
    </location>
</feature>
<organism evidence="3 4">
    <name type="scientific">Pusillibacter faecalis</name>
    <dbReference type="NCBI Taxonomy" id="2714358"/>
    <lineage>
        <taxon>Bacteria</taxon>
        <taxon>Bacillati</taxon>
        <taxon>Bacillota</taxon>
        <taxon>Clostridia</taxon>
        <taxon>Eubacteriales</taxon>
        <taxon>Oscillospiraceae</taxon>
        <taxon>Pusillibacter</taxon>
    </lineage>
</organism>
<reference evidence="3" key="1">
    <citation type="submission" date="2020-09" db="EMBL/GenBank/DDBJ databases">
        <title>New species isolated from human feces.</title>
        <authorList>
            <person name="Kitahara M."/>
            <person name="Shigeno Y."/>
            <person name="Shime M."/>
            <person name="Matsumoto Y."/>
            <person name="Nakamura S."/>
            <person name="Motooka D."/>
            <person name="Fukuoka S."/>
            <person name="Nishikawa H."/>
            <person name="Benno Y."/>
        </authorList>
    </citation>
    <scope>NUCLEOTIDE SEQUENCE</scope>
    <source>
        <strain evidence="3">MM59</strain>
    </source>
</reference>
<dbReference type="AlphaFoldDB" id="A0A810QIR8"/>
<dbReference type="KEGG" id="pfaa:MM59RIKEN_26600"/>
<dbReference type="InterPro" id="IPR025641">
    <property type="entry name" value="DUF4340"/>
</dbReference>
<evidence type="ECO:0000313" key="3">
    <source>
        <dbReference type="EMBL" id="BCK85341.1"/>
    </source>
</evidence>
<feature type="signal peptide" evidence="1">
    <location>
        <begin position="1"/>
        <end position="24"/>
    </location>
</feature>
<dbReference type="EMBL" id="AP023420">
    <property type="protein sequence ID" value="BCK85341.1"/>
    <property type="molecule type" value="Genomic_DNA"/>
</dbReference>
<dbReference type="Proteomes" id="UP000679848">
    <property type="component" value="Chromosome"/>
</dbReference>